<dbReference type="PANTHER" id="PTHR43292">
    <property type="entry name" value="ACYL-COA DEHYDROGENASE"/>
    <property type="match status" value="1"/>
</dbReference>
<dbReference type="PROSITE" id="PS00072">
    <property type="entry name" value="ACYL_COA_DH_1"/>
    <property type="match status" value="1"/>
</dbReference>
<comment type="caution">
    <text evidence="10">The sequence shown here is derived from an EMBL/GenBank/DDBJ whole genome shotgun (WGS) entry which is preliminary data.</text>
</comment>
<keyword evidence="4 6" id="KW-0274">FAD</keyword>
<evidence type="ECO:0000256" key="4">
    <source>
        <dbReference type="ARBA" id="ARBA00022827"/>
    </source>
</evidence>
<feature type="domain" description="Acyl-CoA oxidase/dehydrogenase middle" evidence="8">
    <location>
        <begin position="128"/>
        <end position="222"/>
    </location>
</feature>
<dbReference type="InterPro" id="IPR013786">
    <property type="entry name" value="AcylCoA_DH/ox_N"/>
</dbReference>
<keyword evidence="5 6" id="KW-0560">Oxidoreductase</keyword>
<dbReference type="InterPro" id="IPR006091">
    <property type="entry name" value="Acyl-CoA_Oxase/DH_mid-dom"/>
</dbReference>
<evidence type="ECO:0000259" key="8">
    <source>
        <dbReference type="Pfam" id="PF02770"/>
    </source>
</evidence>
<feature type="domain" description="Acyl-CoA dehydrogenase/oxidase C-terminal" evidence="7">
    <location>
        <begin position="235"/>
        <end position="380"/>
    </location>
</feature>
<evidence type="ECO:0000256" key="6">
    <source>
        <dbReference type="RuleBase" id="RU362125"/>
    </source>
</evidence>
<dbReference type="Pfam" id="PF02771">
    <property type="entry name" value="Acyl-CoA_dh_N"/>
    <property type="match status" value="1"/>
</dbReference>
<feature type="domain" description="Acyl-CoA dehydrogenase/oxidase N-terminal" evidence="9">
    <location>
        <begin position="10"/>
        <end position="122"/>
    </location>
</feature>
<evidence type="ECO:0000256" key="3">
    <source>
        <dbReference type="ARBA" id="ARBA00022630"/>
    </source>
</evidence>
<comment type="cofactor">
    <cofactor evidence="1 6">
        <name>FAD</name>
        <dbReference type="ChEBI" id="CHEBI:57692"/>
    </cofactor>
</comment>
<name>A0ABV3FTY2_9NOCA</name>
<organism evidence="10 11">
    <name type="scientific">Nocardia aurea</name>
    <dbReference type="NCBI Taxonomy" id="2144174"/>
    <lineage>
        <taxon>Bacteria</taxon>
        <taxon>Bacillati</taxon>
        <taxon>Actinomycetota</taxon>
        <taxon>Actinomycetes</taxon>
        <taxon>Mycobacteriales</taxon>
        <taxon>Nocardiaceae</taxon>
        <taxon>Nocardia</taxon>
    </lineage>
</organism>
<gene>
    <name evidence="10" type="ORF">AB0I48_14265</name>
</gene>
<evidence type="ECO:0000313" key="11">
    <source>
        <dbReference type="Proteomes" id="UP001551695"/>
    </source>
</evidence>
<evidence type="ECO:0000259" key="7">
    <source>
        <dbReference type="Pfam" id="PF00441"/>
    </source>
</evidence>
<keyword evidence="11" id="KW-1185">Reference proteome</keyword>
<keyword evidence="3 6" id="KW-0285">Flavoprotein</keyword>
<evidence type="ECO:0000313" key="10">
    <source>
        <dbReference type="EMBL" id="MEV0708725.1"/>
    </source>
</evidence>
<dbReference type="Proteomes" id="UP001551695">
    <property type="component" value="Unassembled WGS sequence"/>
</dbReference>
<dbReference type="EMBL" id="JBFAKC010000005">
    <property type="protein sequence ID" value="MEV0708725.1"/>
    <property type="molecule type" value="Genomic_DNA"/>
</dbReference>
<dbReference type="InterPro" id="IPR009075">
    <property type="entry name" value="AcylCo_DH/oxidase_C"/>
</dbReference>
<comment type="similarity">
    <text evidence="2 6">Belongs to the acyl-CoA dehydrogenase family.</text>
</comment>
<dbReference type="InterPro" id="IPR037069">
    <property type="entry name" value="AcylCoA_DH/ox_N_sf"/>
</dbReference>
<reference evidence="10 11" key="1">
    <citation type="submission" date="2024-06" db="EMBL/GenBank/DDBJ databases">
        <title>The Natural Products Discovery Center: Release of the First 8490 Sequenced Strains for Exploring Actinobacteria Biosynthetic Diversity.</title>
        <authorList>
            <person name="Kalkreuter E."/>
            <person name="Kautsar S.A."/>
            <person name="Yang D."/>
            <person name="Bader C.D."/>
            <person name="Teijaro C.N."/>
            <person name="Fluegel L."/>
            <person name="Davis C.M."/>
            <person name="Simpson J.R."/>
            <person name="Lauterbach L."/>
            <person name="Steele A.D."/>
            <person name="Gui C."/>
            <person name="Meng S."/>
            <person name="Li G."/>
            <person name="Viehrig K."/>
            <person name="Ye F."/>
            <person name="Su P."/>
            <person name="Kiefer A.F."/>
            <person name="Nichols A."/>
            <person name="Cepeda A.J."/>
            <person name="Yan W."/>
            <person name="Fan B."/>
            <person name="Jiang Y."/>
            <person name="Adhikari A."/>
            <person name="Zheng C.-J."/>
            <person name="Schuster L."/>
            <person name="Cowan T.M."/>
            <person name="Smanski M.J."/>
            <person name="Chevrette M.G."/>
            <person name="De Carvalho L.P.S."/>
            <person name="Shen B."/>
        </authorList>
    </citation>
    <scope>NUCLEOTIDE SEQUENCE [LARGE SCALE GENOMIC DNA]</scope>
    <source>
        <strain evidence="10 11">NPDC050403</strain>
    </source>
</reference>
<dbReference type="InterPro" id="IPR036250">
    <property type="entry name" value="AcylCo_DH-like_C"/>
</dbReference>
<dbReference type="SUPFAM" id="SSF56645">
    <property type="entry name" value="Acyl-CoA dehydrogenase NM domain-like"/>
    <property type="match status" value="1"/>
</dbReference>
<dbReference type="Gene3D" id="1.20.140.10">
    <property type="entry name" value="Butyryl-CoA Dehydrogenase, subunit A, domain 3"/>
    <property type="match status" value="1"/>
</dbReference>
<dbReference type="PANTHER" id="PTHR43292:SF3">
    <property type="entry name" value="ACYL-COA DEHYDROGENASE FADE29"/>
    <property type="match status" value="1"/>
</dbReference>
<dbReference type="InterPro" id="IPR006089">
    <property type="entry name" value="Acyl-CoA_DH_CS"/>
</dbReference>
<evidence type="ECO:0000256" key="2">
    <source>
        <dbReference type="ARBA" id="ARBA00009347"/>
    </source>
</evidence>
<evidence type="ECO:0000259" key="9">
    <source>
        <dbReference type="Pfam" id="PF02771"/>
    </source>
</evidence>
<dbReference type="Gene3D" id="2.40.110.10">
    <property type="entry name" value="Butyryl-CoA Dehydrogenase, subunit A, domain 2"/>
    <property type="match status" value="1"/>
</dbReference>
<proteinExistence type="inferred from homology"/>
<dbReference type="RefSeq" id="WP_357783712.1">
    <property type="nucleotide sequence ID" value="NZ_JBFAKC010000005.1"/>
</dbReference>
<dbReference type="InterPro" id="IPR046373">
    <property type="entry name" value="Acyl-CoA_Oxase/DH_mid-dom_sf"/>
</dbReference>
<dbReference type="InterPro" id="IPR009100">
    <property type="entry name" value="AcylCoA_DH/oxidase_NM_dom_sf"/>
</dbReference>
<dbReference type="InterPro" id="IPR052161">
    <property type="entry name" value="Mycobact_Acyl-CoA_DH"/>
</dbReference>
<sequence length="385" mass="42031">MEFSLPARVETFREDLRNWLAEHLTDEIVSAGQRAPSDPAAFEVARQWSRTMADDAWAAVAWPVEYGGRDATLLEQMVYVEETVRARAPMPINIIGMNNIAPAIMQYGTSSQKETLLPGMMRADEIWCQGMSEPDAGSDLASLRSRAVRDGKDFVITGQKVWTSLGHRADRCQLFVRTDPEVSGHQGISCFVVDMSLPGITARPLVTLTGDADFAEVFFDEVRLPEQALLGPLHGGWMVATTTLSHERANAARLYVEQQSRLRDFIVDTAEGGEESAAALEDPIILARIGEAAVRADLLEILCQRSISSALAGGDSFRTASLCKSVWGELGQDIAALGFDVLGPGHADGRWLRHRLASRALTIAGGTTQINKNITARRVLGLTNR</sequence>
<evidence type="ECO:0000256" key="5">
    <source>
        <dbReference type="ARBA" id="ARBA00023002"/>
    </source>
</evidence>
<dbReference type="Gene3D" id="1.10.540.10">
    <property type="entry name" value="Acyl-CoA dehydrogenase/oxidase, N-terminal domain"/>
    <property type="match status" value="1"/>
</dbReference>
<dbReference type="Pfam" id="PF02770">
    <property type="entry name" value="Acyl-CoA_dh_M"/>
    <property type="match status" value="1"/>
</dbReference>
<dbReference type="Pfam" id="PF00441">
    <property type="entry name" value="Acyl-CoA_dh_1"/>
    <property type="match status" value="1"/>
</dbReference>
<dbReference type="SUPFAM" id="SSF47203">
    <property type="entry name" value="Acyl-CoA dehydrogenase C-terminal domain-like"/>
    <property type="match status" value="1"/>
</dbReference>
<accession>A0ABV3FTY2</accession>
<evidence type="ECO:0000256" key="1">
    <source>
        <dbReference type="ARBA" id="ARBA00001974"/>
    </source>
</evidence>
<protein>
    <submittedName>
        <fullName evidence="10">Acyl-CoA dehydrogenase family protein</fullName>
    </submittedName>
</protein>